<evidence type="ECO:0000313" key="3">
    <source>
        <dbReference type="EMBL" id="PTG17211.1"/>
    </source>
</evidence>
<comment type="caution">
    <text evidence="3">The sequence shown here is derived from an EMBL/GenBank/DDBJ whole genome shotgun (WGS) entry which is preliminary data.</text>
</comment>
<dbReference type="PANTHER" id="PTHR43022">
    <property type="entry name" value="PROTEIN SMF"/>
    <property type="match status" value="1"/>
</dbReference>
<dbReference type="GeneID" id="93655827"/>
<dbReference type="SUPFAM" id="SSF102405">
    <property type="entry name" value="MCP/YpsA-like"/>
    <property type="match status" value="1"/>
</dbReference>
<comment type="similarity">
    <text evidence="1">Belongs to the DprA/Smf family.</text>
</comment>
<dbReference type="NCBIfam" id="TIGR00732">
    <property type="entry name" value="dprA"/>
    <property type="match status" value="1"/>
</dbReference>
<dbReference type="AlphaFoldDB" id="A0AAE5T1T0"/>
<sequence>MHYAGFTTNQIYQLFTSPVKSLQFEITPILKNHPLIHQKSHFYKKFLAFQSLDIDIIQSQLEAHRIVPLPIIDARFPSLLKEIYHPPLLLYCKGNLNLFNDACYYPLAVVGARDFTAYGERAVEYLLHQMKHQPIVIVSGLAKGTDALAHHYALCNNIPTIAVLGFGHFHHYPKHTQTLRTHIDKYAGGLIISEYPPTTAPAKFRFPERNRIISGLSKGVLVTEAKERSGALITLDQALEQNRNVYVLPGDMFNPNTKGNLLRVKEGAEIVLSAEDILKDMNTSIQ</sequence>
<dbReference type="InterPro" id="IPR057666">
    <property type="entry name" value="DrpA_SLOG"/>
</dbReference>
<dbReference type="Pfam" id="PF02481">
    <property type="entry name" value="DNA_processg_A"/>
    <property type="match status" value="1"/>
</dbReference>
<accession>A0AAE5T1T0</accession>
<feature type="domain" description="Smf/DprA SLOG" evidence="2">
    <location>
        <begin position="71"/>
        <end position="281"/>
    </location>
</feature>
<evidence type="ECO:0000256" key="1">
    <source>
        <dbReference type="ARBA" id="ARBA00006525"/>
    </source>
</evidence>
<gene>
    <name evidence="3" type="primary">dprA</name>
    <name evidence="3" type="ORF">BU653_00110</name>
</gene>
<dbReference type="RefSeq" id="WP_105965344.1">
    <property type="nucleotide sequence ID" value="NZ_CP031274.1"/>
</dbReference>
<reference evidence="3 4" key="1">
    <citation type="journal article" date="2016" name="Front. Microbiol.">
        <title>Comprehensive Phylogenetic Analysis of Bovine Non-aureus Staphylococci Species Based on Whole-Genome Sequencing.</title>
        <authorList>
            <person name="Naushad S."/>
            <person name="Barkema H.W."/>
            <person name="Luby C."/>
            <person name="Condas L.A."/>
            <person name="Nobrega D.B."/>
            <person name="Carson D.A."/>
            <person name="De Buck J."/>
        </authorList>
    </citation>
    <scope>NUCLEOTIDE SEQUENCE [LARGE SCALE GENOMIC DNA]</scope>
    <source>
        <strain evidence="3 4">SNUC 505</strain>
    </source>
</reference>
<dbReference type="Proteomes" id="UP000242704">
    <property type="component" value="Unassembled WGS sequence"/>
</dbReference>
<protein>
    <submittedName>
        <fullName evidence="3">DNA-protecting protein DprA</fullName>
    </submittedName>
</protein>
<dbReference type="PANTHER" id="PTHR43022:SF1">
    <property type="entry name" value="PROTEIN SMF"/>
    <property type="match status" value="1"/>
</dbReference>
<proteinExistence type="inferred from homology"/>
<evidence type="ECO:0000259" key="2">
    <source>
        <dbReference type="Pfam" id="PF02481"/>
    </source>
</evidence>
<dbReference type="GO" id="GO:0009294">
    <property type="term" value="P:DNA-mediated transformation"/>
    <property type="evidence" value="ECO:0007669"/>
    <property type="project" value="InterPro"/>
</dbReference>
<evidence type="ECO:0000313" key="4">
    <source>
        <dbReference type="Proteomes" id="UP000242704"/>
    </source>
</evidence>
<dbReference type="InterPro" id="IPR003488">
    <property type="entry name" value="DprA"/>
</dbReference>
<dbReference type="Gene3D" id="3.40.50.450">
    <property type="match status" value="1"/>
</dbReference>
<name>A0AAE5T1T0_STACR</name>
<dbReference type="EMBL" id="PZBZ01000001">
    <property type="protein sequence ID" value="PTG17211.1"/>
    <property type="molecule type" value="Genomic_DNA"/>
</dbReference>
<organism evidence="3 4">
    <name type="scientific">Staphylococcus chromogenes</name>
    <name type="common">Staphylococcus hyicus subsp. chromogenes</name>
    <dbReference type="NCBI Taxonomy" id="46126"/>
    <lineage>
        <taxon>Bacteria</taxon>
        <taxon>Bacillati</taxon>
        <taxon>Bacillota</taxon>
        <taxon>Bacilli</taxon>
        <taxon>Bacillales</taxon>
        <taxon>Staphylococcaceae</taxon>
        <taxon>Staphylococcus</taxon>
    </lineage>
</organism>